<keyword evidence="4" id="KW-1185">Reference proteome</keyword>
<dbReference type="RefSeq" id="WP_043871153.1">
    <property type="nucleotide sequence ID" value="NZ_CP004393.1"/>
</dbReference>
<protein>
    <recommendedName>
        <fullName evidence="2">EamA domain-containing protein</fullName>
    </recommendedName>
</protein>
<dbReference type="SUPFAM" id="SSF103481">
    <property type="entry name" value="Multidrug resistance efflux transporter EmrE"/>
    <property type="match status" value="1"/>
</dbReference>
<feature type="domain" description="EamA" evidence="2">
    <location>
        <begin position="8"/>
        <end position="136"/>
    </location>
</feature>
<proteinExistence type="predicted"/>
<dbReference type="Proteomes" id="UP000031521">
    <property type="component" value="Chromosome"/>
</dbReference>
<feature type="transmembrane region" description="Helical" evidence="1">
    <location>
        <begin position="37"/>
        <end position="53"/>
    </location>
</feature>
<feature type="transmembrane region" description="Helical" evidence="1">
    <location>
        <begin position="238"/>
        <end position="259"/>
    </location>
</feature>
<feature type="transmembrane region" description="Helical" evidence="1">
    <location>
        <begin position="265"/>
        <end position="282"/>
    </location>
</feature>
<organism evidence="3 4">
    <name type="scientific">Celeribacter indicus</name>
    <dbReference type="NCBI Taxonomy" id="1208324"/>
    <lineage>
        <taxon>Bacteria</taxon>
        <taxon>Pseudomonadati</taxon>
        <taxon>Pseudomonadota</taxon>
        <taxon>Alphaproteobacteria</taxon>
        <taxon>Rhodobacterales</taxon>
        <taxon>Roseobacteraceae</taxon>
        <taxon>Celeribacter</taxon>
    </lineage>
</organism>
<dbReference type="PANTHER" id="PTHR22911:SF76">
    <property type="entry name" value="EAMA DOMAIN-CONTAINING PROTEIN"/>
    <property type="match status" value="1"/>
</dbReference>
<dbReference type="Pfam" id="PF00892">
    <property type="entry name" value="EamA"/>
    <property type="match status" value="2"/>
</dbReference>
<evidence type="ECO:0000313" key="3">
    <source>
        <dbReference type="EMBL" id="AJE48972.1"/>
    </source>
</evidence>
<name>A0A0B5E9G6_9RHOB</name>
<dbReference type="KEGG" id="cid:P73_4257"/>
<feature type="domain" description="EamA" evidence="2">
    <location>
        <begin position="148"/>
        <end position="278"/>
    </location>
</feature>
<evidence type="ECO:0000313" key="4">
    <source>
        <dbReference type="Proteomes" id="UP000031521"/>
    </source>
</evidence>
<dbReference type="InterPro" id="IPR000620">
    <property type="entry name" value="EamA_dom"/>
</dbReference>
<dbReference type="HOGENOM" id="CLU_067094_0_0_5"/>
<dbReference type="OrthoDB" id="9795732at2"/>
<gene>
    <name evidence="3" type="ORF">P73_4257</name>
</gene>
<feature type="transmembrane region" description="Helical" evidence="1">
    <location>
        <begin position="96"/>
        <end position="113"/>
    </location>
</feature>
<accession>A0A0B5E9G6</accession>
<feature type="transmembrane region" description="Helical" evidence="1">
    <location>
        <begin position="208"/>
        <end position="226"/>
    </location>
</feature>
<dbReference type="InterPro" id="IPR037185">
    <property type="entry name" value="EmrE-like"/>
</dbReference>
<keyword evidence="1" id="KW-1133">Transmembrane helix</keyword>
<feature type="transmembrane region" description="Helical" evidence="1">
    <location>
        <begin position="149"/>
        <end position="166"/>
    </location>
</feature>
<evidence type="ECO:0000256" key="1">
    <source>
        <dbReference type="SAM" id="Phobius"/>
    </source>
</evidence>
<feature type="transmembrane region" description="Helical" evidence="1">
    <location>
        <begin position="178"/>
        <end position="196"/>
    </location>
</feature>
<keyword evidence="1" id="KW-0812">Transmembrane</keyword>
<feature type="transmembrane region" description="Helical" evidence="1">
    <location>
        <begin position="65"/>
        <end position="84"/>
    </location>
</feature>
<dbReference type="GO" id="GO:0016020">
    <property type="term" value="C:membrane"/>
    <property type="evidence" value="ECO:0007669"/>
    <property type="project" value="InterPro"/>
</dbReference>
<evidence type="ECO:0000259" key="2">
    <source>
        <dbReference type="Pfam" id="PF00892"/>
    </source>
</evidence>
<dbReference type="PANTHER" id="PTHR22911">
    <property type="entry name" value="ACYL-MALONYL CONDENSING ENZYME-RELATED"/>
    <property type="match status" value="1"/>
</dbReference>
<sequence>MTRKTATTLGFIAVLLWALLALFTVGSAPVPPLQLNALCFAVGGAIGLVWLWRRNAWKELSGVSPGVYAFGTLGIFGFHFLFFSALRHAPAAEASLVTYLWPLMIVLLSGLLPGERLRPLHILGAALGFGGAALVILGGSGIGEGTSMGYFYALAAAITWTGYSVVSRRLGDVTTASVAVFCILAALLASVTHLTFEETVWPATPAGWASIAALGLGPVGGAFYVWDIGVKKGDIQLLGTASYAAPLLSTVFLVLAGIAVPHLSLLIAAALVTAGAGLAAFASRQTG</sequence>
<reference evidence="3 4" key="1">
    <citation type="journal article" date="2014" name="Int. J. Syst. Evol. Microbiol.">
        <title>Celeribacter indicus sp. nov., a polycyclic aromatic hydrocarbon-degrading bacterium from deep-sea sediment and reclassification of Huaishuia halophila as Celeribacter halophilus comb. nov.</title>
        <authorList>
            <person name="Lai Q."/>
            <person name="Cao J."/>
            <person name="Yuan J."/>
            <person name="Li F."/>
            <person name="Shao Z."/>
        </authorList>
    </citation>
    <scope>NUCLEOTIDE SEQUENCE [LARGE SCALE GENOMIC DNA]</scope>
    <source>
        <strain evidence="3">P73</strain>
    </source>
</reference>
<dbReference type="EMBL" id="CP004393">
    <property type="protein sequence ID" value="AJE48972.1"/>
    <property type="molecule type" value="Genomic_DNA"/>
</dbReference>
<keyword evidence="1" id="KW-0472">Membrane</keyword>
<dbReference type="AlphaFoldDB" id="A0A0B5E9G6"/>
<feature type="transmembrane region" description="Helical" evidence="1">
    <location>
        <begin position="120"/>
        <end position="143"/>
    </location>
</feature>